<protein>
    <submittedName>
        <fullName evidence="1">Uncharacterized protein</fullName>
    </submittedName>
</protein>
<name>A0ABQ9Y7M2_9EUKA</name>
<organism evidence="1 2">
    <name type="scientific">Blattamonas nauphoetae</name>
    <dbReference type="NCBI Taxonomy" id="2049346"/>
    <lineage>
        <taxon>Eukaryota</taxon>
        <taxon>Metamonada</taxon>
        <taxon>Preaxostyla</taxon>
        <taxon>Oxymonadida</taxon>
        <taxon>Blattamonas</taxon>
    </lineage>
</organism>
<dbReference type="EMBL" id="JARBJD010000028">
    <property type="protein sequence ID" value="KAK2959693.1"/>
    <property type="molecule type" value="Genomic_DNA"/>
</dbReference>
<comment type="caution">
    <text evidence="1">The sequence shown here is derived from an EMBL/GenBank/DDBJ whole genome shotgun (WGS) entry which is preliminary data.</text>
</comment>
<sequence length="151" mass="16827">MKPSAQSDRRPLNLLQLLHWSGFHKCNLSSLRFNTLPHTNLIASPSSPESSLDTCVPIAKKFLFRHLLIRHLRIYRVTCAFPSSDACHRTTAFNSPCPPIPIKPPTVPSKPLFLSVTSKLTSSDLLHHHNEAIEPCLHSLCTNSSKSGRRG</sequence>
<evidence type="ECO:0000313" key="2">
    <source>
        <dbReference type="Proteomes" id="UP001281761"/>
    </source>
</evidence>
<keyword evidence="2" id="KW-1185">Reference proteome</keyword>
<evidence type="ECO:0000313" key="1">
    <source>
        <dbReference type="EMBL" id="KAK2959693.1"/>
    </source>
</evidence>
<accession>A0ABQ9Y7M2</accession>
<dbReference type="Proteomes" id="UP001281761">
    <property type="component" value="Unassembled WGS sequence"/>
</dbReference>
<gene>
    <name evidence="1" type="ORF">BLNAU_5470</name>
</gene>
<proteinExistence type="predicted"/>
<reference evidence="1 2" key="1">
    <citation type="journal article" date="2022" name="bioRxiv">
        <title>Genomics of Preaxostyla Flagellates Illuminates Evolutionary Transitions and the Path Towards Mitochondrial Loss.</title>
        <authorList>
            <person name="Novak L.V.F."/>
            <person name="Treitli S.C."/>
            <person name="Pyrih J."/>
            <person name="Halakuc P."/>
            <person name="Pipaliya S.V."/>
            <person name="Vacek V."/>
            <person name="Brzon O."/>
            <person name="Soukal P."/>
            <person name="Eme L."/>
            <person name="Dacks J.B."/>
            <person name="Karnkowska A."/>
            <person name="Elias M."/>
            <person name="Hampl V."/>
        </authorList>
    </citation>
    <scope>NUCLEOTIDE SEQUENCE [LARGE SCALE GENOMIC DNA]</scope>
    <source>
        <strain evidence="1">NAU3</strain>
        <tissue evidence="1">Gut</tissue>
    </source>
</reference>